<dbReference type="Proteomes" id="UP000245880">
    <property type="component" value="Unassembled WGS sequence"/>
</dbReference>
<dbReference type="EC" id="2.7.13.3" evidence="2"/>
<keyword evidence="3" id="KW-0597">Phosphoprotein</keyword>
<feature type="domain" description="Histidine kinase" evidence="9">
    <location>
        <begin position="226"/>
        <end position="430"/>
    </location>
</feature>
<keyword evidence="4" id="KW-0808">Transferase</keyword>
<organism evidence="10 11">
    <name type="scientific">Dyadobacter jejuensis</name>
    <dbReference type="NCBI Taxonomy" id="1082580"/>
    <lineage>
        <taxon>Bacteria</taxon>
        <taxon>Pseudomonadati</taxon>
        <taxon>Bacteroidota</taxon>
        <taxon>Cytophagia</taxon>
        <taxon>Cytophagales</taxon>
        <taxon>Spirosomataceae</taxon>
        <taxon>Dyadobacter</taxon>
    </lineage>
</organism>
<dbReference type="Gene3D" id="3.30.565.10">
    <property type="entry name" value="Histidine kinase-like ATPase, C-terminal domain"/>
    <property type="match status" value="1"/>
</dbReference>
<keyword evidence="7 8" id="KW-1133">Transmembrane helix</keyword>
<evidence type="ECO:0000256" key="1">
    <source>
        <dbReference type="ARBA" id="ARBA00000085"/>
    </source>
</evidence>
<dbReference type="InterPro" id="IPR050428">
    <property type="entry name" value="TCS_sensor_his_kinase"/>
</dbReference>
<evidence type="ECO:0000256" key="5">
    <source>
        <dbReference type="ARBA" id="ARBA00022692"/>
    </source>
</evidence>
<dbReference type="Pfam" id="PF02518">
    <property type="entry name" value="HATPase_c"/>
    <property type="match status" value="1"/>
</dbReference>
<evidence type="ECO:0000259" key="9">
    <source>
        <dbReference type="PROSITE" id="PS50109"/>
    </source>
</evidence>
<dbReference type="Pfam" id="PF00512">
    <property type="entry name" value="HisKA"/>
    <property type="match status" value="1"/>
</dbReference>
<evidence type="ECO:0000256" key="3">
    <source>
        <dbReference type="ARBA" id="ARBA00022553"/>
    </source>
</evidence>
<dbReference type="EMBL" id="QGDT01000015">
    <property type="protein sequence ID" value="PWJ54990.1"/>
    <property type="molecule type" value="Genomic_DNA"/>
</dbReference>
<reference evidence="10 11" key="1">
    <citation type="submission" date="2018-03" db="EMBL/GenBank/DDBJ databases">
        <title>Genomic Encyclopedia of Archaeal and Bacterial Type Strains, Phase II (KMG-II): from individual species to whole genera.</title>
        <authorList>
            <person name="Goeker M."/>
        </authorList>
    </citation>
    <scope>NUCLEOTIDE SEQUENCE [LARGE SCALE GENOMIC DNA]</scope>
    <source>
        <strain evidence="10 11">DSM 100346</strain>
    </source>
</reference>
<dbReference type="InterPro" id="IPR036890">
    <property type="entry name" value="HATPase_C_sf"/>
</dbReference>
<keyword evidence="5 8" id="KW-0812">Transmembrane</keyword>
<dbReference type="PANTHER" id="PTHR45436">
    <property type="entry name" value="SENSOR HISTIDINE KINASE YKOH"/>
    <property type="match status" value="1"/>
</dbReference>
<keyword evidence="8" id="KW-0472">Membrane</keyword>
<comment type="catalytic activity">
    <reaction evidence="1">
        <text>ATP + protein L-histidine = ADP + protein N-phospho-L-histidine.</text>
        <dbReference type="EC" id="2.7.13.3"/>
    </reaction>
</comment>
<name>A0A316ADE6_9BACT</name>
<feature type="transmembrane region" description="Helical" evidence="8">
    <location>
        <begin position="12"/>
        <end position="31"/>
    </location>
</feature>
<evidence type="ECO:0000313" key="11">
    <source>
        <dbReference type="Proteomes" id="UP000245880"/>
    </source>
</evidence>
<keyword evidence="6 10" id="KW-0418">Kinase</keyword>
<evidence type="ECO:0000256" key="2">
    <source>
        <dbReference type="ARBA" id="ARBA00012438"/>
    </source>
</evidence>
<dbReference type="InterPro" id="IPR003661">
    <property type="entry name" value="HisK_dim/P_dom"/>
</dbReference>
<evidence type="ECO:0000256" key="7">
    <source>
        <dbReference type="ARBA" id="ARBA00022989"/>
    </source>
</evidence>
<keyword evidence="11" id="KW-1185">Reference proteome</keyword>
<dbReference type="SMART" id="SM00388">
    <property type="entry name" value="HisKA"/>
    <property type="match status" value="1"/>
</dbReference>
<accession>A0A316ADE6</accession>
<feature type="transmembrane region" description="Helical" evidence="8">
    <location>
        <begin position="138"/>
        <end position="159"/>
    </location>
</feature>
<dbReference type="Gene3D" id="1.10.287.130">
    <property type="match status" value="1"/>
</dbReference>
<dbReference type="PANTHER" id="PTHR45436:SF5">
    <property type="entry name" value="SENSOR HISTIDINE KINASE TRCS"/>
    <property type="match status" value="1"/>
</dbReference>
<sequence>MKKLLDRSLNPLIIYSLVVLAGSIPAYYLIIDYTWTNELDKHHSAIKTKITNRLNGLDASQVDMAENIRMLNHLEPGFHLKRVAEAEIAPDRRYSEIRFDDFMQDREQFRGLVTFITIHGQSYRLTIETNMEEVDETIGIIAAVAIFFLVLLLGGFIYLNRRTSLKLWNPFYQTIDQLQRFQLNNQAQIDFPPTQIKEFDTLQKSLQALIDRNIKSFQLQKRFTENASHELQTPLAIIKSKLDLLLQQKELTATQAQLITSATESLNRVAKINKNLLLLAKIENHQFQNPVPVDLEEEIHAAVERFEELYEYKHPEFLLAVEPAAPLMADPTLVQILLNNLIQNACKYSPPKSVIGLQLNNNDLFIKNPGQAPLIEKELYSRFGQATRPDSGNGLGLAIAHEICRYYGWPITYAYTQGSHVFHIDFTSGDTAGLE</sequence>
<gene>
    <name evidence="10" type="ORF">CLV98_1159</name>
</gene>
<dbReference type="SUPFAM" id="SSF47384">
    <property type="entry name" value="Homodimeric domain of signal transducing histidine kinase"/>
    <property type="match status" value="1"/>
</dbReference>
<dbReference type="GO" id="GO:0000155">
    <property type="term" value="F:phosphorelay sensor kinase activity"/>
    <property type="evidence" value="ECO:0007669"/>
    <property type="project" value="InterPro"/>
</dbReference>
<dbReference type="InterPro" id="IPR005467">
    <property type="entry name" value="His_kinase_dom"/>
</dbReference>
<dbReference type="GO" id="GO:0005886">
    <property type="term" value="C:plasma membrane"/>
    <property type="evidence" value="ECO:0007669"/>
    <property type="project" value="TreeGrafter"/>
</dbReference>
<dbReference type="InterPro" id="IPR003594">
    <property type="entry name" value="HATPase_dom"/>
</dbReference>
<dbReference type="CDD" id="cd00082">
    <property type="entry name" value="HisKA"/>
    <property type="match status" value="1"/>
</dbReference>
<protein>
    <recommendedName>
        <fullName evidence="2">histidine kinase</fullName>
        <ecNumber evidence="2">2.7.13.3</ecNumber>
    </recommendedName>
</protein>
<dbReference type="AlphaFoldDB" id="A0A316ADE6"/>
<dbReference type="SMART" id="SM00387">
    <property type="entry name" value="HATPase_c"/>
    <property type="match status" value="1"/>
</dbReference>
<dbReference type="SUPFAM" id="SSF55874">
    <property type="entry name" value="ATPase domain of HSP90 chaperone/DNA topoisomerase II/histidine kinase"/>
    <property type="match status" value="1"/>
</dbReference>
<evidence type="ECO:0000313" key="10">
    <source>
        <dbReference type="EMBL" id="PWJ54990.1"/>
    </source>
</evidence>
<evidence type="ECO:0000256" key="4">
    <source>
        <dbReference type="ARBA" id="ARBA00022679"/>
    </source>
</evidence>
<dbReference type="OrthoDB" id="1522504at2"/>
<evidence type="ECO:0000256" key="6">
    <source>
        <dbReference type="ARBA" id="ARBA00022777"/>
    </source>
</evidence>
<evidence type="ECO:0000256" key="8">
    <source>
        <dbReference type="SAM" id="Phobius"/>
    </source>
</evidence>
<proteinExistence type="predicted"/>
<dbReference type="RefSeq" id="WP_158281300.1">
    <property type="nucleotide sequence ID" value="NZ_QGDT01000015.1"/>
</dbReference>
<dbReference type="InterPro" id="IPR036097">
    <property type="entry name" value="HisK_dim/P_sf"/>
</dbReference>
<dbReference type="PROSITE" id="PS50109">
    <property type="entry name" value="HIS_KIN"/>
    <property type="match status" value="1"/>
</dbReference>
<comment type="caution">
    <text evidence="10">The sequence shown here is derived from an EMBL/GenBank/DDBJ whole genome shotgun (WGS) entry which is preliminary data.</text>
</comment>